<name>A0A8H6SA01_9AGAR</name>
<dbReference type="EMBL" id="JACAZF010000009">
    <property type="protein sequence ID" value="KAF7295715.1"/>
    <property type="molecule type" value="Genomic_DNA"/>
</dbReference>
<accession>A0A8H6SA01</accession>
<dbReference type="GeneID" id="59350200"/>
<keyword evidence="2" id="KW-1185">Reference proteome</keyword>
<dbReference type="CDD" id="cd09917">
    <property type="entry name" value="F-box_SF"/>
    <property type="match status" value="1"/>
</dbReference>
<dbReference type="Proteomes" id="UP000636479">
    <property type="component" value="Unassembled WGS sequence"/>
</dbReference>
<dbReference type="InterPro" id="IPR036047">
    <property type="entry name" value="F-box-like_dom_sf"/>
</dbReference>
<evidence type="ECO:0000313" key="1">
    <source>
        <dbReference type="EMBL" id="KAF7295715.1"/>
    </source>
</evidence>
<gene>
    <name evidence="1" type="ORF">MIND_01111900</name>
</gene>
<dbReference type="AlphaFoldDB" id="A0A8H6SA01"/>
<evidence type="ECO:0000313" key="2">
    <source>
        <dbReference type="Proteomes" id="UP000636479"/>
    </source>
</evidence>
<dbReference type="SUPFAM" id="SSF81383">
    <property type="entry name" value="F-box domain"/>
    <property type="match status" value="1"/>
</dbReference>
<dbReference type="OrthoDB" id="2745718at2759"/>
<proteinExistence type="predicted"/>
<organism evidence="1 2">
    <name type="scientific">Mycena indigotica</name>
    <dbReference type="NCBI Taxonomy" id="2126181"/>
    <lineage>
        <taxon>Eukaryota</taxon>
        <taxon>Fungi</taxon>
        <taxon>Dikarya</taxon>
        <taxon>Basidiomycota</taxon>
        <taxon>Agaricomycotina</taxon>
        <taxon>Agaricomycetes</taxon>
        <taxon>Agaricomycetidae</taxon>
        <taxon>Agaricales</taxon>
        <taxon>Marasmiineae</taxon>
        <taxon>Mycenaceae</taxon>
        <taxon>Mycena</taxon>
    </lineage>
</organism>
<dbReference type="RefSeq" id="XP_037217078.1">
    <property type="nucleotide sequence ID" value="XM_037367684.1"/>
</dbReference>
<comment type="caution">
    <text evidence="1">The sequence shown here is derived from an EMBL/GenBank/DDBJ whole genome shotgun (WGS) entry which is preliminary data.</text>
</comment>
<protein>
    <submittedName>
        <fullName evidence="1">F-box domain-containing protein</fullName>
    </submittedName>
</protein>
<reference evidence="1" key="1">
    <citation type="submission" date="2020-05" db="EMBL/GenBank/DDBJ databases">
        <title>Mycena genomes resolve the evolution of fungal bioluminescence.</title>
        <authorList>
            <person name="Tsai I.J."/>
        </authorList>
    </citation>
    <scope>NUCLEOTIDE SEQUENCE</scope>
    <source>
        <strain evidence="1">171206Taipei</strain>
    </source>
</reference>
<sequence>MDRWSPLPPELLTAVLRDSHPRDVISSKLVCRFWCQVINQSAELQYAIELWRDGRLRGTTGKATSTESLAQLLARRKAWQNLDWCSQTRAPIQSLHHCGAHVLTQGLLAVRDIRADKLYTLPLPSSTDPDGIHCPKVGETFVMGIAPQHFYDFEIDSGQDLLVVLYAEPNSPSPLTGWGLDARQLSRPAQRHPQAMHAQLIFARAAASENIWDTPVVALQIVDNIVAVFFSRSCRLFVVDWRKSTVVLSIAFHQEPLFCTLGVVECFVLDPSSFLLVCRGEPFSSISIAGSIRLYTFEPTYSFSPLGITPNATAIAIFALPLTAPQLCWGPVNVASSAGPFTTHHAPSRPHFQSLDRRIITFTIAYGGAFDTEPHPEALICLVVHIRIFLQMLQQYRRAPDNHVASTKPWAEWGPMHTRLFPGMDLEGFVPGSRHVSGEKMVSTTVADARIQVRVFDFGPLVDGQTNDEAQPNFCVLHDTASELQITLTVAAPSPEEHSFAGDWPAASDLATEIGLFKEPVCSALPYREVRRHVPPPEDDPQLEYGVFSMNDDHILATEAVRGALNGLEFKDEITIWTMY</sequence>